<dbReference type="Pfam" id="PF26639">
    <property type="entry name" value="Het-6_barrel"/>
    <property type="match status" value="1"/>
</dbReference>
<evidence type="ECO:0000259" key="2">
    <source>
        <dbReference type="Pfam" id="PF06985"/>
    </source>
</evidence>
<dbReference type="AlphaFoldDB" id="A0A9N9Y685"/>
<feature type="domain" description="Heterokaryon incompatibility" evidence="2">
    <location>
        <begin position="62"/>
        <end position="239"/>
    </location>
</feature>
<reference evidence="4" key="1">
    <citation type="submission" date="2019-06" db="EMBL/GenBank/DDBJ databases">
        <authorList>
            <person name="Broberg M."/>
        </authorList>
    </citation>
    <scope>NUCLEOTIDE SEQUENCE [LARGE SCALE GENOMIC DNA]</scope>
</reference>
<dbReference type="InterPro" id="IPR010730">
    <property type="entry name" value="HET"/>
</dbReference>
<organism evidence="3 4">
    <name type="scientific">Clonostachys byssicola</name>
    <dbReference type="NCBI Taxonomy" id="160290"/>
    <lineage>
        <taxon>Eukaryota</taxon>
        <taxon>Fungi</taxon>
        <taxon>Dikarya</taxon>
        <taxon>Ascomycota</taxon>
        <taxon>Pezizomycotina</taxon>
        <taxon>Sordariomycetes</taxon>
        <taxon>Hypocreomycetidae</taxon>
        <taxon>Hypocreales</taxon>
        <taxon>Bionectriaceae</taxon>
        <taxon>Clonostachys</taxon>
    </lineage>
</organism>
<name>A0A9N9Y685_9HYPO</name>
<sequence length="634" mass="70768">MSFQYIPLPGDQEGSIRLVHLLPKNEHPKSCEGPGSSGALASPPARVHCTLSVAKLEEPPPYAALSYTWGTSDRKSTIMVNGMPFLATENLESALYHLTPQGQPLVLWVDAICIDQNSEGERPQQLRKMRQIYSRATSVTAWLGPPRDNSDIALGWIQYYGSLADSLGIGTKPDLMLPSLLQSLRVSPGKLPENSRLKTFLKEISNEVALDSGQAESIRVSLAKLFDRPYWNRVWAVQEMAHAKSVRFACGDKSVSVDALHHALRLMRNLRQFQKLRQGCYVQQATVKSIGFPTNTRNATSLLKVQRATEPLPLIYLLRTFRFFKASDPRDRLLALLGFASDADILGLSSDFRDKSYEELYCDVIVGLITNGFFDVLSLCDPDIRIPGYPSWTPDFTRLRARVPLQQRVLDRNSSPVKTSLRPTFSASGKRKLGSKSCPPPRSSGSHLVLHAKLIDVVDHMGTQWKAGHSRRWLEELRQFSFPDGANSLEPLPRACLQAVLHTAVADQEGWRAAIKPRLSDSMVAKVQEALERSKLSEDTASLTLFGVDDYMDQLQDIAKHRCPFRTSTGRIGIGPHQMKPGDRIYVLEGAPVPYAMREGTDRKLRLLGEVYLHGIMDGEALDNVKTLDKIKLY</sequence>
<dbReference type="InterPro" id="IPR052895">
    <property type="entry name" value="HetReg/Transcr_Mod"/>
</dbReference>
<feature type="region of interest" description="Disordered" evidence="1">
    <location>
        <begin position="416"/>
        <end position="445"/>
    </location>
</feature>
<gene>
    <name evidence="3" type="ORF">CBYS24578_00014834</name>
</gene>
<dbReference type="OrthoDB" id="2157530at2759"/>
<proteinExistence type="predicted"/>
<dbReference type="PANTHER" id="PTHR24148:SF64">
    <property type="entry name" value="HETEROKARYON INCOMPATIBILITY DOMAIN-CONTAINING PROTEIN"/>
    <property type="match status" value="1"/>
</dbReference>
<dbReference type="EMBL" id="CABFNO020001465">
    <property type="protein sequence ID" value="CAG9989303.1"/>
    <property type="molecule type" value="Genomic_DNA"/>
</dbReference>
<feature type="compositionally biased region" description="Polar residues" evidence="1">
    <location>
        <begin position="416"/>
        <end position="427"/>
    </location>
</feature>
<protein>
    <recommendedName>
        <fullName evidence="2">Heterokaryon incompatibility domain-containing protein</fullName>
    </recommendedName>
</protein>
<dbReference type="PANTHER" id="PTHR24148">
    <property type="entry name" value="ANKYRIN REPEAT DOMAIN-CONTAINING PROTEIN 39 HOMOLOG-RELATED"/>
    <property type="match status" value="1"/>
</dbReference>
<evidence type="ECO:0000313" key="3">
    <source>
        <dbReference type="EMBL" id="CAG9989303.1"/>
    </source>
</evidence>
<comment type="caution">
    <text evidence="3">The sequence shown here is derived from an EMBL/GenBank/DDBJ whole genome shotgun (WGS) entry which is preliminary data.</text>
</comment>
<dbReference type="Proteomes" id="UP000754883">
    <property type="component" value="Unassembled WGS sequence"/>
</dbReference>
<evidence type="ECO:0000313" key="4">
    <source>
        <dbReference type="Proteomes" id="UP000754883"/>
    </source>
</evidence>
<keyword evidence="4" id="KW-1185">Reference proteome</keyword>
<evidence type="ECO:0000256" key="1">
    <source>
        <dbReference type="SAM" id="MobiDB-lite"/>
    </source>
</evidence>
<accession>A0A9N9Y685</accession>
<reference evidence="3 4" key="2">
    <citation type="submission" date="2021-10" db="EMBL/GenBank/DDBJ databases">
        <authorList>
            <person name="Piombo E."/>
        </authorList>
    </citation>
    <scope>NUCLEOTIDE SEQUENCE [LARGE SCALE GENOMIC DNA]</scope>
</reference>
<dbReference type="Pfam" id="PF06985">
    <property type="entry name" value="HET"/>
    <property type="match status" value="1"/>
</dbReference>